<keyword evidence="3" id="KW-1185">Reference proteome</keyword>
<dbReference type="Proteomes" id="UP000662747">
    <property type="component" value="Chromosome"/>
</dbReference>
<keyword evidence="1" id="KW-0175">Coiled coil</keyword>
<dbReference type="RefSeq" id="WP_206723118.1">
    <property type="nucleotide sequence ID" value="NZ_CP071090.1"/>
</dbReference>
<proteinExistence type="predicted"/>
<reference evidence="2 3" key="1">
    <citation type="submission" date="2021-02" db="EMBL/GenBank/DDBJ databases">
        <title>De Novo genome assembly of isolated myxobacteria.</title>
        <authorList>
            <person name="Stevens D.C."/>
        </authorList>
    </citation>
    <scope>NUCLEOTIDE SEQUENCE [LARGE SCALE GENOMIC DNA]</scope>
    <source>
        <strain evidence="3">SCPEA02</strain>
    </source>
</reference>
<gene>
    <name evidence="2" type="ORF">JY651_41230</name>
</gene>
<organism evidence="2 3">
    <name type="scientific">Pyxidicoccus parkwayensis</name>
    <dbReference type="NCBI Taxonomy" id="2813578"/>
    <lineage>
        <taxon>Bacteria</taxon>
        <taxon>Pseudomonadati</taxon>
        <taxon>Myxococcota</taxon>
        <taxon>Myxococcia</taxon>
        <taxon>Myxococcales</taxon>
        <taxon>Cystobacterineae</taxon>
        <taxon>Myxococcaceae</taxon>
        <taxon>Pyxidicoccus</taxon>
    </lineage>
</organism>
<evidence type="ECO:0008006" key="4">
    <source>
        <dbReference type="Google" id="ProtNLM"/>
    </source>
</evidence>
<accession>A0ABX7NVX1</accession>
<protein>
    <recommendedName>
        <fullName evidence="4">Lipoprotein</fullName>
    </recommendedName>
</protein>
<dbReference type="EMBL" id="CP071090">
    <property type="protein sequence ID" value="QSQ21541.1"/>
    <property type="molecule type" value="Genomic_DNA"/>
</dbReference>
<name>A0ABX7NVX1_9BACT</name>
<feature type="coiled-coil region" evidence="1">
    <location>
        <begin position="25"/>
        <end position="73"/>
    </location>
</feature>
<evidence type="ECO:0000313" key="3">
    <source>
        <dbReference type="Proteomes" id="UP000662747"/>
    </source>
</evidence>
<evidence type="ECO:0000256" key="1">
    <source>
        <dbReference type="SAM" id="Coils"/>
    </source>
</evidence>
<sequence>MKAWMAVVALTVVPLVGCSGSSRELNKARIEANTAKKDSDSLRAENKALKEKVTELEGELAALAKERDDLKTVIEQSVTPSAVPASGKKKGKK</sequence>
<evidence type="ECO:0000313" key="2">
    <source>
        <dbReference type="EMBL" id="QSQ21541.1"/>
    </source>
</evidence>